<organism evidence="5 6">
    <name type="scientific">Xylona heveae (strain CBS 132557 / TC161)</name>
    <dbReference type="NCBI Taxonomy" id="1328760"/>
    <lineage>
        <taxon>Eukaryota</taxon>
        <taxon>Fungi</taxon>
        <taxon>Dikarya</taxon>
        <taxon>Ascomycota</taxon>
        <taxon>Pezizomycotina</taxon>
        <taxon>Xylonomycetes</taxon>
        <taxon>Xylonales</taxon>
        <taxon>Xylonaceae</taxon>
        <taxon>Xylona</taxon>
    </lineage>
</organism>
<name>A0A164Z9K2_XYLHT</name>
<evidence type="ECO:0000259" key="4">
    <source>
        <dbReference type="Pfam" id="PF07064"/>
    </source>
</evidence>
<dbReference type="PANTHER" id="PTHR22746:SF10">
    <property type="entry name" value="GUANINE NUCLEOTIDE EXCHANGE FACTOR SUBUNIT RIC1"/>
    <property type="match status" value="1"/>
</dbReference>
<feature type="compositionally biased region" description="Gly residues" evidence="3">
    <location>
        <begin position="1340"/>
        <end position="1366"/>
    </location>
</feature>
<dbReference type="RefSeq" id="XP_018184402.1">
    <property type="nucleotide sequence ID" value="XM_018330377.1"/>
</dbReference>
<feature type="compositionally biased region" description="Polar residues" evidence="3">
    <location>
        <begin position="42"/>
        <end position="59"/>
    </location>
</feature>
<dbReference type="GO" id="GO:0034066">
    <property type="term" value="C:Ric1-Rgp1 guanyl-nucleotide exchange factor complex"/>
    <property type="evidence" value="ECO:0007669"/>
    <property type="project" value="InterPro"/>
</dbReference>
<feature type="compositionally biased region" description="Basic residues" evidence="3">
    <location>
        <begin position="147"/>
        <end position="156"/>
    </location>
</feature>
<keyword evidence="2" id="KW-0472">Membrane</keyword>
<dbReference type="PANTHER" id="PTHR22746">
    <property type="entry name" value="RAB6A-GEF COMPLEX PARTNER PROTEIN 1"/>
    <property type="match status" value="1"/>
</dbReference>
<evidence type="ECO:0000256" key="3">
    <source>
        <dbReference type="SAM" id="MobiDB-lite"/>
    </source>
</evidence>
<dbReference type="STRING" id="1328760.A0A164Z9K2"/>
<dbReference type="Gene3D" id="2.130.10.10">
    <property type="entry name" value="YVTN repeat-like/Quinoprotein amine dehydrogenase"/>
    <property type="match status" value="1"/>
</dbReference>
<feature type="region of interest" description="Disordered" evidence="3">
    <location>
        <begin position="1234"/>
        <end position="1386"/>
    </location>
</feature>
<evidence type="ECO:0000256" key="1">
    <source>
        <dbReference type="ARBA" id="ARBA00004370"/>
    </source>
</evidence>
<accession>A0A164Z9K2</accession>
<dbReference type="GO" id="GO:0005829">
    <property type="term" value="C:cytosol"/>
    <property type="evidence" value="ECO:0007669"/>
    <property type="project" value="TreeGrafter"/>
</dbReference>
<dbReference type="InParanoid" id="A0A164Z9K2"/>
<dbReference type="GO" id="GO:0042147">
    <property type="term" value="P:retrograde transport, endosome to Golgi"/>
    <property type="evidence" value="ECO:0007669"/>
    <property type="project" value="TreeGrafter"/>
</dbReference>
<dbReference type="Pfam" id="PF25440">
    <property type="entry name" value="Beta-prop_RIC1_2nd"/>
    <property type="match status" value="1"/>
</dbReference>
<reference evidence="5 6" key="1">
    <citation type="journal article" date="2016" name="Fungal Biol.">
        <title>The genome of Xylona heveae provides a window into fungal endophytism.</title>
        <authorList>
            <person name="Gazis R."/>
            <person name="Kuo A."/>
            <person name="Riley R."/>
            <person name="LaButti K."/>
            <person name="Lipzen A."/>
            <person name="Lin J."/>
            <person name="Amirebrahimi M."/>
            <person name="Hesse C.N."/>
            <person name="Spatafora J.W."/>
            <person name="Henrissat B."/>
            <person name="Hainaut M."/>
            <person name="Grigoriev I.V."/>
            <person name="Hibbett D.S."/>
        </authorList>
    </citation>
    <scope>NUCLEOTIDE SEQUENCE [LARGE SCALE GENOMIC DNA]</scope>
    <source>
        <strain evidence="5 6">TC161</strain>
    </source>
</reference>
<feature type="domain" description="RIC1 C-terminal alpha solenoid region" evidence="4">
    <location>
        <begin position="1052"/>
        <end position="1229"/>
    </location>
</feature>
<feature type="compositionally biased region" description="Polar residues" evidence="3">
    <location>
        <begin position="72"/>
        <end position="84"/>
    </location>
</feature>
<dbReference type="Proteomes" id="UP000076632">
    <property type="component" value="Unassembled WGS sequence"/>
</dbReference>
<proteinExistence type="predicted"/>
<dbReference type="InterPro" id="IPR040096">
    <property type="entry name" value="Ric1"/>
</dbReference>
<dbReference type="OMA" id="HENANGG"/>
<dbReference type="InterPro" id="IPR009771">
    <property type="entry name" value="RIC1_C"/>
</dbReference>
<evidence type="ECO:0000313" key="6">
    <source>
        <dbReference type="Proteomes" id="UP000076632"/>
    </source>
</evidence>
<comment type="subcellular location">
    <subcellularLocation>
        <location evidence="1">Membrane</location>
    </subcellularLocation>
</comment>
<dbReference type="Pfam" id="PF07064">
    <property type="entry name" value="RIC1"/>
    <property type="match status" value="1"/>
</dbReference>
<dbReference type="GO" id="GO:0000139">
    <property type="term" value="C:Golgi membrane"/>
    <property type="evidence" value="ECO:0007669"/>
    <property type="project" value="TreeGrafter"/>
</dbReference>
<feature type="compositionally biased region" description="Low complexity" evidence="3">
    <location>
        <begin position="1025"/>
        <end position="1049"/>
    </location>
</feature>
<evidence type="ECO:0000256" key="2">
    <source>
        <dbReference type="ARBA" id="ARBA00023136"/>
    </source>
</evidence>
<dbReference type="EMBL" id="KV407469">
    <property type="protein sequence ID" value="KZF18847.1"/>
    <property type="molecule type" value="Genomic_DNA"/>
</dbReference>
<dbReference type="OrthoDB" id="67540at2759"/>
<feature type="compositionally biased region" description="Basic and acidic residues" evidence="3">
    <location>
        <begin position="121"/>
        <end position="144"/>
    </location>
</feature>
<protein>
    <recommendedName>
        <fullName evidence="4">RIC1 C-terminal alpha solenoid region domain-containing protein</fullName>
    </recommendedName>
</protein>
<feature type="region of interest" description="Disordered" evidence="3">
    <location>
        <begin position="42"/>
        <end position="186"/>
    </location>
</feature>
<dbReference type="InterPro" id="IPR015943">
    <property type="entry name" value="WD40/YVTN_repeat-like_dom_sf"/>
</dbReference>
<keyword evidence="6" id="KW-1185">Reference proteome</keyword>
<dbReference type="GeneID" id="28895514"/>
<dbReference type="SUPFAM" id="SSF82171">
    <property type="entry name" value="DPP6 N-terminal domain-like"/>
    <property type="match status" value="1"/>
</dbReference>
<feature type="region of interest" description="Disordered" evidence="3">
    <location>
        <begin position="977"/>
        <end position="1049"/>
    </location>
</feature>
<sequence length="1386" mass="149602">MYWPIGAPRIYNAANITPRTQLIESAGVEPVVVETDDIPDTSTIASTVDNSEAETQSIAEESDGGESVYPGTRSNSNGVKQSSGEDLIGGLEKEGKVGRSGSEEAVITGGQSGRSRGSSLRGEDAESPARRRGSSLKETHDGNRSKYTAKRQRKPSYHGSGSKRGSAASTTQSDEPLQEERDYPSTDNARILALQVSRNGRIFATITSNSLTIWQAKPTAVLATVTRPVSSIDVYGENIALLLRPDSAIIVVQTSLGYLITYSLATDPNSRVYKLHRLNAGGGSSRRQSVSGYGGYHYGERQQRLEEGVGIMEVSLRFRMVIKIDAGISKALALDDELVVATSKPAAVQCIRWTPDSNGTQTSTELLSRMQWFARKTRVVDMLHDRPMNLSTWIASDGKAYAVQKMPNSMQEPGAPKKLFRGYCFHTPANRDEYAVKAAINARFSLIAIGCANGGVIVYNARDYVGNIPVSHKLQLPVSLASSGPMTFLSYSPDGYCLFAGFAKGWMMWSVYGKPAGSSFSSERLLSETNEEEWLLGVRDGSWINGGFEILLLAAGQTNLFVLEMARSALTTLFSSANVSHSLLLTDTGLMVYRGHNMSDLTAISAESSVWHNVQIPPSYLVNQWPIRSAVVSPDGRYIAVAGRRGLAHYSVHSGRWKTFNDPAMEDEFIVRGGMCWHQHVLIAAVETGMYFQLRLYSRELALDNSLILHTESIPAPIVLIARSGEDSLLVYTYENILYHYIIAASSGSIRLVQVGQIALHGIIRAPARVRAVSWLLPEAQIQDGDPSQDVKVATVLFLVDGKLVLLCPSTTEAGGLKYDMRIIAQNIEYYALMRDQLHVFRDEGRGLGTPLLEKSFGGFDLDLGSEHDLRDSLWTFDGDSVKVWPDVKEVLQAPSSVHAAVNGVGEAARNNLPPTVSISFDFYPLSVVLERGVIIGLEADLVQRRDISFAFFRMATRTHLFIPPLLRHILTHPHPDHPNMLSPDPDASISPAHPDIDLISDSASSNTPNPVSPHPVSPNPISPNPFSSSPSPFTAPTPTTLTTAPNPSTTTIPAALHMASFFQHLPYFPHALEMLLHNVLDDEVDAPSPSPETALLPVVISFLAMFPDYLDIIVQCTRKTEVRSWRTLFQYLPSPQTLFEESLARNALKTAGGYLLVLHTFEELGPLPSPGSSDSHSVTVSSSGTSSQLVTLLRRAVDEQDWDLCKELARFLTALDPSGSTLRDALEVVRLGDSHPYPGPHPDIPEGLENREAHEGPGSPDAARSVQSAGNAGNARNAPSAQGNPFPWKNTFLSPTSPGTTMAAPLRIPRSRTSRASGNGSENGTGNGSAKGSREPIGLGIGSTGGSGTGGSGTGNANRGGGDGNGRGRGDGGDGGDYFFSSSVD</sequence>
<feature type="compositionally biased region" description="Polar residues" evidence="3">
    <location>
        <begin position="1292"/>
        <end position="1301"/>
    </location>
</feature>
<dbReference type="GO" id="GO:0006886">
    <property type="term" value="P:intracellular protein transport"/>
    <property type="evidence" value="ECO:0007669"/>
    <property type="project" value="InterPro"/>
</dbReference>
<gene>
    <name evidence="5" type="ORF">L228DRAFT_225342</name>
</gene>
<evidence type="ECO:0000313" key="5">
    <source>
        <dbReference type="EMBL" id="KZF18847.1"/>
    </source>
</evidence>
<feature type="compositionally biased region" description="Pro residues" evidence="3">
    <location>
        <begin position="1011"/>
        <end position="1024"/>
    </location>
</feature>